<name>A0A7G5DMN2_9PSED</name>
<evidence type="ECO:0000256" key="3">
    <source>
        <dbReference type="ARBA" id="ARBA00004810"/>
    </source>
</evidence>
<evidence type="ECO:0000256" key="7">
    <source>
        <dbReference type="ARBA" id="ARBA00022624"/>
    </source>
</evidence>
<feature type="domain" description="ACT-like" evidence="14">
    <location>
        <begin position="424"/>
        <end position="495"/>
    </location>
</feature>
<dbReference type="AlphaFoldDB" id="A0A7G5DMN2"/>
<dbReference type="GO" id="GO:0006567">
    <property type="term" value="P:L-threonine catabolic process"/>
    <property type="evidence" value="ECO:0007669"/>
    <property type="project" value="TreeGrafter"/>
</dbReference>
<dbReference type="Gene3D" id="3.40.50.1100">
    <property type="match status" value="2"/>
</dbReference>
<organism evidence="15 16">
    <name type="scientific">Pseudomonas berkeleyensis</name>
    <dbReference type="NCBI Taxonomy" id="2726956"/>
    <lineage>
        <taxon>Bacteria</taxon>
        <taxon>Pseudomonadati</taxon>
        <taxon>Pseudomonadota</taxon>
        <taxon>Gammaproteobacteria</taxon>
        <taxon>Pseudomonadales</taxon>
        <taxon>Pseudomonadaceae</taxon>
        <taxon>Pseudomonas</taxon>
    </lineage>
</organism>
<dbReference type="FunFam" id="3.40.1020.10:FF:000001">
    <property type="entry name" value="L-threonine dehydratase"/>
    <property type="match status" value="1"/>
</dbReference>
<protein>
    <recommendedName>
        <fullName evidence="13">L-threonine dehydratase</fullName>
        <ecNumber evidence="13">4.3.1.19</ecNumber>
    </recommendedName>
    <alternativeName>
        <fullName evidence="13">Threonine deaminase</fullName>
    </alternativeName>
</protein>
<dbReference type="InterPro" id="IPR001721">
    <property type="entry name" value="TD_ACT-like"/>
</dbReference>
<dbReference type="NCBIfam" id="NF006674">
    <property type="entry name" value="PRK09224.1"/>
    <property type="match status" value="1"/>
</dbReference>
<dbReference type="PROSITE" id="PS51672">
    <property type="entry name" value="ACT_LIKE"/>
    <property type="match status" value="2"/>
</dbReference>
<dbReference type="PANTHER" id="PTHR48078:SF11">
    <property type="entry name" value="THREONINE DEHYDRATASE, MITOCHONDRIAL"/>
    <property type="match status" value="1"/>
</dbReference>
<keyword evidence="7 13" id="KW-0412">Isoleucine biosynthesis</keyword>
<sequence>MLEQYVKKILTSRVYDVAVETPLQPARQLSERLGNQILLKREDLQPVYSFKIRGAYNKLAQLSAEDLARGVVTASAGNHAQGLALAAKHMGVKATIVMPRTTPELKVQGVRSRGGKVVLHGDAFPEALAHSLKLVEEKGYTYIHPYDDPLVIAGQGTVAMEILRQHQGRLDAVFVPVGGGGLIAGIAAYIKYLRPEVKVIGVEPDDSNCLQAAMAAGERVVLPTVGLFADGVAVAQIGQHTFDICKQYVDEVITVSTDEICAAIKDIYDDTRSITEPAGALAVAGIKKYVEREGISEQVLVGIDSGANVNFDRLRHVAERAELGERREAIIAVTIPEQPGSFKAFCEALGKRQITEFNYRYNTGREAHIFVGVQTHPDNDPRAALVESLRAQGFPVLDLTDNELAKLHIRHMVGGHAAGVSDEMVFRFEFPERPGALFNFLQKLGGRWNISMFHYRNHGAADGRVVAGLQVPDTDRHLVAEALDAIGYPYWDESDNPAYSLFLG</sequence>
<evidence type="ECO:0000313" key="15">
    <source>
        <dbReference type="EMBL" id="QMV63007.1"/>
    </source>
</evidence>
<dbReference type="InterPro" id="IPR050147">
    <property type="entry name" value="Ser/Thr_Dehydratase"/>
</dbReference>
<dbReference type="UniPathway" id="UPA00047">
    <property type="reaction ID" value="UER00054"/>
</dbReference>
<dbReference type="CDD" id="cd01562">
    <property type="entry name" value="Thr-dehyd"/>
    <property type="match status" value="1"/>
</dbReference>
<dbReference type="InterPro" id="IPR005787">
    <property type="entry name" value="Thr_deHydtase_biosynth"/>
</dbReference>
<accession>A0A7G5DMN2</accession>
<dbReference type="CDD" id="cd04906">
    <property type="entry name" value="ACT_ThrD-I_1"/>
    <property type="match status" value="1"/>
</dbReference>
<dbReference type="Proteomes" id="UP000515276">
    <property type="component" value="Chromosome"/>
</dbReference>
<keyword evidence="16" id="KW-1185">Reference proteome</keyword>
<dbReference type="GO" id="GO:0009097">
    <property type="term" value="P:isoleucine biosynthetic process"/>
    <property type="evidence" value="ECO:0007669"/>
    <property type="project" value="UniProtKB-UniRule"/>
</dbReference>
<dbReference type="Pfam" id="PF00291">
    <property type="entry name" value="PALP"/>
    <property type="match status" value="1"/>
</dbReference>
<dbReference type="Gene3D" id="3.40.1020.10">
    <property type="entry name" value="Biosynthetic Threonine Deaminase, Domain 3"/>
    <property type="match status" value="1"/>
</dbReference>
<evidence type="ECO:0000256" key="2">
    <source>
        <dbReference type="ARBA" id="ARBA00001933"/>
    </source>
</evidence>
<keyword evidence="8" id="KW-0677">Repeat</keyword>
<keyword evidence="6 13" id="KW-0028">Amino-acid biosynthesis</keyword>
<comment type="cofactor">
    <cofactor evidence="2 13">
        <name>pyridoxal 5'-phosphate</name>
        <dbReference type="ChEBI" id="CHEBI:597326"/>
    </cofactor>
</comment>
<evidence type="ECO:0000256" key="11">
    <source>
        <dbReference type="ARBA" id="ARBA00023304"/>
    </source>
</evidence>
<dbReference type="EMBL" id="CP059139">
    <property type="protein sequence ID" value="QMV63007.1"/>
    <property type="molecule type" value="Genomic_DNA"/>
</dbReference>
<dbReference type="RefSeq" id="WP_182368948.1">
    <property type="nucleotide sequence ID" value="NZ_CP059139.1"/>
</dbReference>
<dbReference type="InterPro" id="IPR001926">
    <property type="entry name" value="TrpB-like_PALP"/>
</dbReference>
<dbReference type="CDD" id="cd04907">
    <property type="entry name" value="ACT_ThrD-I_2"/>
    <property type="match status" value="1"/>
</dbReference>
<evidence type="ECO:0000256" key="13">
    <source>
        <dbReference type="RuleBase" id="RU362012"/>
    </source>
</evidence>
<dbReference type="InterPro" id="IPR038110">
    <property type="entry name" value="TD_ACT-like_sf"/>
</dbReference>
<dbReference type="FunFam" id="3.40.50.1100:FF:000008">
    <property type="entry name" value="L-threonine dehydratase"/>
    <property type="match status" value="1"/>
</dbReference>
<feature type="domain" description="ACT-like" evidence="14">
    <location>
        <begin position="329"/>
        <end position="401"/>
    </location>
</feature>
<dbReference type="InterPro" id="IPR036052">
    <property type="entry name" value="TrpB-like_PALP_sf"/>
</dbReference>
<evidence type="ECO:0000256" key="10">
    <source>
        <dbReference type="ARBA" id="ARBA00023239"/>
    </source>
</evidence>
<comment type="subunit">
    <text evidence="5 13">Homotetramer.</text>
</comment>
<dbReference type="PROSITE" id="PS00165">
    <property type="entry name" value="DEHYDRATASE_SER_THR"/>
    <property type="match status" value="1"/>
</dbReference>
<comment type="pathway">
    <text evidence="3 13">Amino-acid biosynthesis; L-isoleucine biosynthesis; 2-oxobutanoate from L-threonine: step 1/1.</text>
</comment>
<comment type="catalytic activity">
    <reaction evidence="1 13">
        <text>L-threonine = 2-oxobutanoate + NH4(+)</text>
        <dbReference type="Rhea" id="RHEA:22108"/>
        <dbReference type="ChEBI" id="CHEBI:16763"/>
        <dbReference type="ChEBI" id="CHEBI:28938"/>
        <dbReference type="ChEBI" id="CHEBI:57926"/>
        <dbReference type="EC" id="4.3.1.19"/>
    </reaction>
</comment>
<keyword evidence="9 13" id="KW-0663">Pyridoxal phosphate</keyword>
<evidence type="ECO:0000259" key="14">
    <source>
        <dbReference type="PROSITE" id="PS51672"/>
    </source>
</evidence>
<dbReference type="PANTHER" id="PTHR48078">
    <property type="entry name" value="THREONINE DEHYDRATASE, MITOCHONDRIAL-RELATED"/>
    <property type="match status" value="1"/>
</dbReference>
<dbReference type="InterPro" id="IPR045865">
    <property type="entry name" value="ACT-like_dom_sf"/>
</dbReference>
<evidence type="ECO:0000256" key="6">
    <source>
        <dbReference type="ARBA" id="ARBA00022605"/>
    </source>
</evidence>
<reference evidence="15 16" key="1">
    <citation type="journal article" date="2020" name="G3 (Bethesda)">
        <title>CeMbio - The Caenorhabditis elegans Microbiome Resource.</title>
        <authorList>
            <person name="Dirksen P."/>
            <person name="Assie A."/>
            <person name="Zimmermann J."/>
            <person name="Zhang F."/>
            <person name="Tietje A.M."/>
            <person name="Marsh S.A."/>
            <person name="Felix M.A."/>
            <person name="Shapira M."/>
            <person name="Kaleta C."/>
            <person name="Schulenburg H."/>
            <person name="Samuel B."/>
        </authorList>
    </citation>
    <scope>NUCLEOTIDE SEQUENCE [LARGE SCALE GENOMIC DNA]</scope>
    <source>
        <strain evidence="15 16">MSPm1</strain>
    </source>
</reference>
<evidence type="ECO:0000256" key="8">
    <source>
        <dbReference type="ARBA" id="ARBA00022737"/>
    </source>
</evidence>
<dbReference type="Pfam" id="PF00585">
    <property type="entry name" value="Thr_dehydrat_C"/>
    <property type="match status" value="2"/>
</dbReference>
<gene>
    <name evidence="13 15" type="primary">ilvA</name>
    <name evidence="15" type="ORF">HS968_23805</name>
</gene>
<dbReference type="SUPFAM" id="SSF53686">
    <property type="entry name" value="Tryptophan synthase beta subunit-like PLP-dependent enzymes"/>
    <property type="match status" value="1"/>
</dbReference>
<dbReference type="NCBIfam" id="NF009130">
    <property type="entry name" value="PRK12483.1"/>
    <property type="match status" value="1"/>
</dbReference>
<evidence type="ECO:0000256" key="12">
    <source>
        <dbReference type="ARBA" id="ARBA00025527"/>
    </source>
</evidence>
<dbReference type="GO" id="GO:0006565">
    <property type="term" value="P:L-serine catabolic process"/>
    <property type="evidence" value="ECO:0007669"/>
    <property type="project" value="TreeGrafter"/>
</dbReference>
<evidence type="ECO:0000256" key="1">
    <source>
        <dbReference type="ARBA" id="ARBA00001274"/>
    </source>
</evidence>
<comment type="function">
    <text evidence="12 13">Catalyzes the anaerobic formation of alpha-ketobutyrate and ammonia from threonine in a two-step reaction. The first step involved a dehydration of threonine and a production of enamine intermediates (aminocrotonate), which tautomerizes to its imine form (iminobutyrate). Both intermediates are unstable and short-lived. The second step is the nonenzymatic hydrolysis of the enamine/imine intermediates to form 2-ketobutyrate and free ammonia. In the low water environment of the cell, the second step is accelerated by RidA.</text>
</comment>
<dbReference type="GO" id="GO:0004794">
    <property type="term" value="F:threonine deaminase activity"/>
    <property type="evidence" value="ECO:0007669"/>
    <property type="project" value="UniProtKB-UniRule"/>
</dbReference>
<dbReference type="SUPFAM" id="SSF55021">
    <property type="entry name" value="ACT-like"/>
    <property type="match status" value="2"/>
</dbReference>
<evidence type="ECO:0000256" key="9">
    <source>
        <dbReference type="ARBA" id="ARBA00022898"/>
    </source>
</evidence>
<evidence type="ECO:0000256" key="5">
    <source>
        <dbReference type="ARBA" id="ARBA00011881"/>
    </source>
</evidence>
<dbReference type="EC" id="4.3.1.19" evidence="13"/>
<keyword evidence="10 13" id="KW-0456">Lyase</keyword>
<evidence type="ECO:0000313" key="16">
    <source>
        <dbReference type="Proteomes" id="UP000515276"/>
    </source>
</evidence>
<dbReference type="GO" id="GO:0030170">
    <property type="term" value="F:pyridoxal phosphate binding"/>
    <property type="evidence" value="ECO:0007669"/>
    <property type="project" value="InterPro"/>
</dbReference>
<dbReference type="NCBIfam" id="TIGR01124">
    <property type="entry name" value="ilvA_2Cterm"/>
    <property type="match status" value="1"/>
</dbReference>
<keyword evidence="11 13" id="KW-0100">Branched-chain amino acid biosynthesis</keyword>
<proteinExistence type="inferred from homology"/>
<dbReference type="GO" id="GO:0003941">
    <property type="term" value="F:L-serine ammonia-lyase activity"/>
    <property type="evidence" value="ECO:0007669"/>
    <property type="project" value="TreeGrafter"/>
</dbReference>
<comment type="similarity">
    <text evidence="4 13">Belongs to the serine/threonine dehydratase family.</text>
</comment>
<evidence type="ECO:0000256" key="4">
    <source>
        <dbReference type="ARBA" id="ARBA00010869"/>
    </source>
</evidence>
<dbReference type="InterPro" id="IPR000634">
    <property type="entry name" value="Ser/Thr_deHydtase_PyrdxlP-BS"/>
</dbReference>